<dbReference type="EMBL" id="LWUJ01000010">
    <property type="protein sequence ID" value="OAL10524.1"/>
    <property type="molecule type" value="Genomic_DNA"/>
</dbReference>
<organism evidence="1 2">
    <name type="scientific">Candidatus Mycoplasma haematobovis</name>
    <dbReference type="NCBI Taxonomy" id="432608"/>
    <lineage>
        <taxon>Bacteria</taxon>
        <taxon>Bacillati</taxon>
        <taxon>Mycoplasmatota</taxon>
        <taxon>Mollicutes</taxon>
        <taxon>Mycoplasmataceae</taxon>
        <taxon>Mycoplasma</taxon>
    </lineage>
</organism>
<dbReference type="Proteomes" id="UP000077623">
    <property type="component" value="Unassembled WGS sequence"/>
</dbReference>
<evidence type="ECO:0000313" key="1">
    <source>
        <dbReference type="EMBL" id="OAL10524.1"/>
    </source>
</evidence>
<comment type="caution">
    <text evidence="1">The sequence shown here is derived from an EMBL/GenBank/DDBJ whole genome shotgun (WGS) entry which is preliminary data.</text>
</comment>
<accession>A0A1A9QEG6</accession>
<keyword evidence="2" id="KW-1185">Reference proteome</keyword>
<reference evidence="2" key="1">
    <citation type="submission" date="2016-04" db="EMBL/GenBank/DDBJ databases">
        <authorList>
            <person name="Quiroz-Castaneda R.E."/>
            <person name="Martinez-Ocampo F."/>
        </authorList>
    </citation>
    <scope>NUCLEOTIDE SEQUENCE [LARGE SCALE GENOMIC DNA]</scope>
    <source>
        <strain evidence="2">INIFAP01</strain>
    </source>
</reference>
<gene>
    <name evidence="1" type="ORF">A6V39_00470</name>
</gene>
<dbReference type="STRING" id="432608.A6V39_00470"/>
<name>A0A1A9QEG6_9MOLU</name>
<dbReference type="RefSeq" id="WP_187149758.1">
    <property type="nucleotide sequence ID" value="NZ_LWUJ01000010.1"/>
</dbReference>
<protein>
    <submittedName>
        <fullName evidence="1">Uncharacterized protein</fullName>
    </submittedName>
</protein>
<proteinExistence type="predicted"/>
<evidence type="ECO:0000313" key="2">
    <source>
        <dbReference type="Proteomes" id="UP000077623"/>
    </source>
</evidence>
<dbReference type="AlphaFoldDB" id="A0A1A9QEG6"/>
<sequence length="219" mass="24416">MITLRSAGISAGLLTGATGLTCGVGYSTGLFNSKELSNPNTQISKLLDREGKYVLLSIETGDDAGWNETWKQYKEDNKSQDDGQDSWKVDGWTKADVADVPAGFKTKCSKKKDIEIPSIESQEYTDFIKYCTRPKTVQEILRQKGFSPLKDDNNTKWKERVSRYKDSNNQLPKAKIESSESSPNFETLKNGCEAALSLKTTEEGYNETLAPTKEWCGTQ</sequence>